<evidence type="ECO:0000256" key="4">
    <source>
        <dbReference type="ARBA" id="ARBA00022741"/>
    </source>
</evidence>
<keyword evidence="6" id="KW-0067">ATP-binding</keyword>
<proteinExistence type="predicted"/>
<dbReference type="EMBL" id="WNEG01000104">
    <property type="protein sequence ID" value="NMG83765.1"/>
    <property type="molecule type" value="Genomic_DNA"/>
</dbReference>
<dbReference type="InterPro" id="IPR005499">
    <property type="entry name" value="BioW"/>
</dbReference>
<dbReference type="EC" id="6.2.1.14" evidence="8"/>
<comment type="cofactor">
    <cofactor evidence="1">
        <name>Mg(2+)</name>
        <dbReference type="ChEBI" id="CHEBI:18420"/>
    </cofactor>
</comment>
<comment type="subunit">
    <text evidence="2">Homodimer.</text>
</comment>
<evidence type="ECO:0000256" key="6">
    <source>
        <dbReference type="ARBA" id="ARBA00022840"/>
    </source>
</evidence>
<keyword evidence="4" id="KW-0547">Nucleotide-binding</keyword>
<organism evidence="8 9">
    <name type="scientific">Candidatus Ethanoperedens thermophilum</name>
    <dbReference type="NCBI Taxonomy" id="2766897"/>
    <lineage>
        <taxon>Archaea</taxon>
        <taxon>Methanobacteriati</taxon>
        <taxon>Methanobacteriota</taxon>
        <taxon>Stenosarchaea group</taxon>
        <taxon>Methanomicrobia</taxon>
        <taxon>Methanosarcinales</taxon>
        <taxon>Methanosarcinales incertae sedis</taxon>
        <taxon>GOM Arc I cluster</taxon>
        <taxon>Candidatus Ethanoperedens</taxon>
    </lineage>
</organism>
<evidence type="ECO:0000256" key="7">
    <source>
        <dbReference type="ARBA" id="ARBA00022842"/>
    </source>
</evidence>
<keyword evidence="5" id="KW-0093">Biotin biosynthesis</keyword>
<dbReference type="GO" id="GO:0005524">
    <property type="term" value="F:ATP binding"/>
    <property type="evidence" value="ECO:0007669"/>
    <property type="project" value="UniProtKB-KW"/>
</dbReference>
<evidence type="ECO:0000256" key="2">
    <source>
        <dbReference type="ARBA" id="ARBA00011738"/>
    </source>
</evidence>
<protein>
    <submittedName>
        <fullName evidence="8">6-carboxyhexanoate--CoA ligase</fullName>
        <ecNumber evidence="8">6.2.1.14</ecNumber>
    </submittedName>
</protein>
<gene>
    <name evidence="8" type="ORF">GIS02_06145</name>
</gene>
<evidence type="ECO:0000256" key="1">
    <source>
        <dbReference type="ARBA" id="ARBA00001946"/>
    </source>
</evidence>
<keyword evidence="7" id="KW-0460">Magnesium</keyword>
<dbReference type="Proteomes" id="UP000606580">
    <property type="component" value="Unassembled WGS sequence"/>
</dbReference>
<evidence type="ECO:0000256" key="5">
    <source>
        <dbReference type="ARBA" id="ARBA00022756"/>
    </source>
</evidence>
<evidence type="ECO:0000313" key="8">
    <source>
        <dbReference type="EMBL" id="NMG83765.1"/>
    </source>
</evidence>
<accession>A0A848DCB5</accession>
<dbReference type="GO" id="GO:0042410">
    <property type="term" value="F:6-carboxyhexanoate-CoA ligase activity"/>
    <property type="evidence" value="ECO:0007669"/>
    <property type="project" value="UniProtKB-EC"/>
</dbReference>
<comment type="caution">
    <text evidence="8">The sequence shown here is derived from an EMBL/GenBank/DDBJ whole genome shotgun (WGS) entry which is preliminary data.</text>
</comment>
<dbReference type="Pfam" id="PF03744">
    <property type="entry name" value="BioW"/>
    <property type="match status" value="1"/>
</dbReference>
<name>A0A848DCB5_9EURY</name>
<evidence type="ECO:0000256" key="3">
    <source>
        <dbReference type="ARBA" id="ARBA00022598"/>
    </source>
</evidence>
<reference evidence="8" key="1">
    <citation type="journal article" date="2020" name="MBio">
        <title>'Candidatus Ethanoperedens,' a Thermophilic Genus of Archaea Mediating the Anaerobic Oxidation of Ethane.</title>
        <authorList>
            <person name="Hahn C.J."/>
            <person name="Laso-Perez R."/>
            <person name="Vulcano F."/>
            <person name="Vaziourakis K.M."/>
            <person name="Stokke R."/>
            <person name="Steen I.H."/>
            <person name="Teske A."/>
            <person name="Boetius A."/>
            <person name="Liebeke M."/>
            <person name="Amann R."/>
            <person name="Knittel K."/>
            <person name="Wegener G."/>
        </authorList>
    </citation>
    <scope>NUCLEOTIDE SEQUENCE</scope>
    <source>
        <strain evidence="8">GoM-Arc1-LC-WB58</strain>
    </source>
</reference>
<evidence type="ECO:0000313" key="9">
    <source>
        <dbReference type="Proteomes" id="UP000606580"/>
    </source>
</evidence>
<sequence>MFSLRMRASVGGRHVSGAERIIPKKDIPLVVEQLSKRAASHENGIPDTIHITIEKITGAIQYIPALPLTSIRIKSHIQAKGLAVGALIHSGIPDTVARSALELLQKGPAPDGGNMRGAIIMNCENKKRLEPDSFRGVRVTRMDMSPRAVETLRKELSTLKLDKRIEVIREALTLASKVANFKTIAELCISDNPSNHVGYVASKKLGFLRMPNLKKTGASAGGRVFFVRTGINLHEYINYLEHATVVVDQISGVRTVSAITTQPSVCSTMECLLNIQTDCQDKNAKKKRKSNHRKSHQS</sequence>
<dbReference type="AlphaFoldDB" id="A0A848DCB5"/>
<dbReference type="GO" id="GO:0009102">
    <property type="term" value="P:biotin biosynthetic process"/>
    <property type="evidence" value="ECO:0007669"/>
    <property type="project" value="UniProtKB-KW"/>
</dbReference>
<keyword evidence="3 8" id="KW-0436">Ligase</keyword>
<dbReference type="NCBIfam" id="NF002360">
    <property type="entry name" value="PRK01322.1"/>
    <property type="match status" value="1"/>
</dbReference>